<dbReference type="AlphaFoldDB" id="A0AB33F667"/>
<dbReference type="SUPFAM" id="SSF53850">
    <property type="entry name" value="Periplasmic binding protein-like II"/>
    <property type="match status" value="1"/>
</dbReference>
<dbReference type="InterPro" id="IPR036388">
    <property type="entry name" value="WH-like_DNA-bd_sf"/>
</dbReference>
<dbReference type="Pfam" id="PF03466">
    <property type="entry name" value="LysR_substrate"/>
    <property type="match status" value="1"/>
</dbReference>
<keyword evidence="4" id="KW-0804">Transcription</keyword>
<dbReference type="InterPro" id="IPR036390">
    <property type="entry name" value="WH_DNA-bd_sf"/>
</dbReference>
<dbReference type="SUPFAM" id="SSF46785">
    <property type="entry name" value="Winged helix' DNA-binding domain"/>
    <property type="match status" value="1"/>
</dbReference>
<evidence type="ECO:0000256" key="1">
    <source>
        <dbReference type="ARBA" id="ARBA00009437"/>
    </source>
</evidence>
<keyword evidence="2" id="KW-0805">Transcription regulation</keyword>
<dbReference type="InterPro" id="IPR000847">
    <property type="entry name" value="LysR_HTH_N"/>
</dbReference>
<dbReference type="InterPro" id="IPR005119">
    <property type="entry name" value="LysR_subst-bd"/>
</dbReference>
<evidence type="ECO:0000313" key="6">
    <source>
        <dbReference type="EMBL" id="ATS83667.1"/>
    </source>
</evidence>
<keyword evidence="3" id="KW-0238">DNA-binding</keyword>
<dbReference type="PANTHER" id="PTHR30537">
    <property type="entry name" value="HTH-TYPE TRANSCRIPTIONAL REGULATOR"/>
    <property type="match status" value="1"/>
</dbReference>
<reference evidence="6 7" key="1">
    <citation type="journal article" date="2017" name="BMC Genomics">
        <title>Xanthomonas adaptation to common bean is associated with horizontal transfers of genes encoding TAL effectors.</title>
        <authorList>
            <person name="Ruh M."/>
            <person name="Briand M."/>
            <person name="Bonneau S."/>
            <person name="Jacques M.A."/>
            <person name="Chen N.W.G."/>
        </authorList>
    </citation>
    <scope>NUCLEOTIDE SEQUENCE [LARGE SCALE GENOMIC DNA]</scope>
    <source>
        <strain evidence="6 7">CFBP6991</strain>
    </source>
</reference>
<organism evidence="6 7">
    <name type="scientific">Xanthomonas citri pv. phaseoli var. fuscans</name>
    <dbReference type="NCBI Taxonomy" id="473423"/>
    <lineage>
        <taxon>Bacteria</taxon>
        <taxon>Pseudomonadati</taxon>
        <taxon>Pseudomonadota</taxon>
        <taxon>Gammaproteobacteria</taxon>
        <taxon>Lysobacterales</taxon>
        <taxon>Lysobacteraceae</taxon>
        <taxon>Xanthomonas</taxon>
    </lineage>
</organism>
<dbReference type="PANTHER" id="PTHR30537:SF72">
    <property type="entry name" value="LYSR FAMILY TRANSCRIPTIONAL REGULATOR"/>
    <property type="match status" value="1"/>
</dbReference>
<protein>
    <recommendedName>
        <fullName evidence="5">HTH lysR-type domain-containing protein</fullName>
    </recommendedName>
</protein>
<evidence type="ECO:0000313" key="7">
    <source>
        <dbReference type="Proteomes" id="UP000230560"/>
    </source>
</evidence>
<dbReference type="Proteomes" id="UP000230560">
    <property type="component" value="Chromosome"/>
</dbReference>
<name>A0AB33F667_XANCI</name>
<dbReference type="Pfam" id="PF00126">
    <property type="entry name" value="HTH_1"/>
    <property type="match status" value="1"/>
</dbReference>
<dbReference type="Gene3D" id="3.40.190.290">
    <property type="match status" value="1"/>
</dbReference>
<dbReference type="GO" id="GO:0006351">
    <property type="term" value="P:DNA-templated transcription"/>
    <property type="evidence" value="ECO:0007669"/>
    <property type="project" value="TreeGrafter"/>
</dbReference>
<dbReference type="FunFam" id="1.10.10.10:FF:000001">
    <property type="entry name" value="LysR family transcriptional regulator"/>
    <property type="match status" value="1"/>
</dbReference>
<evidence type="ECO:0000256" key="3">
    <source>
        <dbReference type="ARBA" id="ARBA00023125"/>
    </source>
</evidence>
<feature type="domain" description="HTH lysR-type" evidence="5">
    <location>
        <begin position="9"/>
        <end position="66"/>
    </location>
</feature>
<proteinExistence type="inferred from homology"/>
<evidence type="ECO:0000259" key="5">
    <source>
        <dbReference type="PROSITE" id="PS50931"/>
    </source>
</evidence>
<gene>
    <name evidence="6" type="ORF">XcfCFBP6991P_06555</name>
</gene>
<dbReference type="PRINTS" id="PR00039">
    <property type="entry name" value="HTHLYSR"/>
</dbReference>
<dbReference type="PROSITE" id="PS50931">
    <property type="entry name" value="HTH_LYSR"/>
    <property type="match status" value="1"/>
</dbReference>
<sequence length="192" mass="21203">MHRKEPVLLGLGALESFVATADTGSFTQASRRLGLSPSAVSKAVLRLESELQTRLFHRSTRSVALTPEGRLLPDRCRRIAAELEAAKQDLASLRASPRGRLKLGFPSAALPFIPKLARFQDLYPEIHLDMVCTDSTIDVIDEGFDIVFRAGEPIDSRLAMREVCGYRHVVIASPDYLARSPSLKSPNDLCHH</sequence>
<dbReference type="Gene3D" id="1.10.10.10">
    <property type="entry name" value="Winged helix-like DNA-binding domain superfamily/Winged helix DNA-binding domain"/>
    <property type="match status" value="1"/>
</dbReference>
<comment type="similarity">
    <text evidence="1">Belongs to the LysR transcriptional regulatory family.</text>
</comment>
<dbReference type="GO" id="GO:0003700">
    <property type="term" value="F:DNA-binding transcription factor activity"/>
    <property type="evidence" value="ECO:0007669"/>
    <property type="project" value="InterPro"/>
</dbReference>
<evidence type="ECO:0000256" key="4">
    <source>
        <dbReference type="ARBA" id="ARBA00023163"/>
    </source>
</evidence>
<accession>A0AB33F667</accession>
<dbReference type="InterPro" id="IPR058163">
    <property type="entry name" value="LysR-type_TF_proteobact-type"/>
</dbReference>
<dbReference type="GO" id="GO:0043565">
    <property type="term" value="F:sequence-specific DNA binding"/>
    <property type="evidence" value="ECO:0007669"/>
    <property type="project" value="TreeGrafter"/>
</dbReference>
<evidence type="ECO:0000256" key="2">
    <source>
        <dbReference type="ARBA" id="ARBA00023015"/>
    </source>
</evidence>
<dbReference type="EMBL" id="CP021015">
    <property type="protein sequence ID" value="ATS83667.1"/>
    <property type="molecule type" value="Genomic_DNA"/>
</dbReference>